<feature type="compositionally biased region" description="Polar residues" evidence="5">
    <location>
        <begin position="1"/>
        <end position="10"/>
    </location>
</feature>
<dbReference type="EMBL" id="GG745354">
    <property type="protein sequence ID" value="KNE67731.1"/>
    <property type="molecule type" value="Genomic_DNA"/>
</dbReference>
<keyword evidence="8" id="KW-1185">Reference proteome</keyword>
<reference evidence="8" key="2">
    <citation type="submission" date="2009-11" db="EMBL/GenBank/DDBJ databases">
        <title>The Genome Sequence of Allomyces macrogynus strain ATCC 38327.</title>
        <authorList>
            <consortium name="The Broad Institute Genome Sequencing Platform"/>
            <person name="Russ C."/>
            <person name="Cuomo C."/>
            <person name="Shea T."/>
            <person name="Young S.K."/>
            <person name="Zeng Q."/>
            <person name="Koehrsen M."/>
            <person name="Haas B."/>
            <person name="Borodovsky M."/>
            <person name="Guigo R."/>
            <person name="Alvarado L."/>
            <person name="Berlin A."/>
            <person name="Borenstein D."/>
            <person name="Chen Z."/>
            <person name="Engels R."/>
            <person name="Freedman E."/>
            <person name="Gellesch M."/>
            <person name="Goldberg J."/>
            <person name="Griggs A."/>
            <person name="Gujja S."/>
            <person name="Heiman D."/>
            <person name="Hepburn T."/>
            <person name="Howarth C."/>
            <person name="Jen D."/>
            <person name="Larson L."/>
            <person name="Lewis B."/>
            <person name="Mehta T."/>
            <person name="Park D."/>
            <person name="Pearson M."/>
            <person name="Roberts A."/>
            <person name="Saif S."/>
            <person name="Shenoy N."/>
            <person name="Sisk P."/>
            <person name="Stolte C."/>
            <person name="Sykes S."/>
            <person name="Walk T."/>
            <person name="White J."/>
            <person name="Yandava C."/>
            <person name="Burger G."/>
            <person name="Gray M.W."/>
            <person name="Holland P.W.H."/>
            <person name="King N."/>
            <person name="Lang F.B.F."/>
            <person name="Roger A.J."/>
            <person name="Ruiz-Trillo I."/>
            <person name="Lander E."/>
            <person name="Nusbaum C."/>
        </authorList>
    </citation>
    <scope>NUCLEOTIDE SEQUENCE [LARGE SCALE GENOMIC DNA]</scope>
    <source>
        <strain evidence="8">ATCC 38327</strain>
    </source>
</reference>
<dbReference type="InterPro" id="IPR008422">
    <property type="entry name" value="KN_HD"/>
</dbReference>
<reference evidence="7 8" key="1">
    <citation type="submission" date="2009-11" db="EMBL/GenBank/DDBJ databases">
        <title>Annotation of Allomyces macrogynus ATCC 38327.</title>
        <authorList>
            <consortium name="The Broad Institute Genome Sequencing Platform"/>
            <person name="Russ C."/>
            <person name="Cuomo C."/>
            <person name="Burger G."/>
            <person name="Gray M.W."/>
            <person name="Holland P.W.H."/>
            <person name="King N."/>
            <person name="Lang F.B.F."/>
            <person name="Roger A.J."/>
            <person name="Ruiz-Trillo I."/>
            <person name="Young S.K."/>
            <person name="Zeng Q."/>
            <person name="Gargeya S."/>
            <person name="Fitzgerald M."/>
            <person name="Haas B."/>
            <person name="Abouelleil A."/>
            <person name="Alvarado L."/>
            <person name="Arachchi H.M."/>
            <person name="Berlin A."/>
            <person name="Chapman S.B."/>
            <person name="Gearin G."/>
            <person name="Goldberg J."/>
            <person name="Griggs A."/>
            <person name="Gujja S."/>
            <person name="Hansen M."/>
            <person name="Heiman D."/>
            <person name="Howarth C."/>
            <person name="Larimer J."/>
            <person name="Lui A."/>
            <person name="MacDonald P.J.P."/>
            <person name="McCowen C."/>
            <person name="Montmayeur A."/>
            <person name="Murphy C."/>
            <person name="Neiman D."/>
            <person name="Pearson M."/>
            <person name="Priest M."/>
            <person name="Roberts A."/>
            <person name="Saif S."/>
            <person name="Shea T."/>
            <person name="Sisk P."/>
            <person name="Stolte C."/>
            <person name="Sykes S."/>
            <person name="Wortman J."/>
            <person name="Nusbaum C."/>
            <person name="Birren B."/>
        </authorList>
    </citation>
    <scope>NUCLEOTIDE SEQUENCE [LARGE SCALE GENOMIC DNA]</scope>
    <source>
        <strain evidence="7 8">ATCC 38327</strain>
    </source>
</reference>
<dbReference type="PANTHER" id="PTHR11850">
    <property type="entry name" value="HOMEOBOX PROTEIN TRANSCRIPTION FACTORS"/>
    <property type="match status" value="1"/>
</dbReference>
<dbReference type="PROSITE" id="PS50071">
    <property type="entry name" value="HOMEOBOX_2"/>
    <property type="match status" value="1"/>
</dbReference>
<sequence>MPTPSWSDSTAPYGRIDRDRPWYGPPPPLHDPYTAAWPYGARAPFHASVPQLTNSTPQEPGWPWSWHGRGGYPARPAAAIRALLVDEQTRARAVNEVVAWAAGDDALAPLSGSHAGSVPVSAPARHHNAGTLHGSAAFGNDHDSEPPQPPFAWFTRPSALSAASATVVEPLLAPRETSRPAHIRSSNARLTAAAAARSATDPGTRGRLANHGTDAHTQGQVGMDDEKIGDDAGSKQIAAASVSGRALAKQPASRDPLLAEVKGRQRRAQLPVHARATLFEWVGAHRENPYPTRAVKNEIMAKTGLTLAQLENWFVNYRRRALKSDTRVPSPGAAGTASPGPSSAMDGSVLSPPSSSIPVQARDDGSQVPNSSTPGRAPTTPAHLLRRDANTDAEKDASEEPRGAFA</sequence>
<dbReference type="CDD" id="cd00086">
    <property type="entry name" value="homeodomain"/>
    <property type="match status" value="1"/>
</dbReference>
<organism evidence="7 8">
    <name type="scientific">Allomyces macrogynus (strain ATCC 38327)</name>
    <name type="common">Allomyces javanicus var. macrogynus</name>
    <dbReference type="NCBI Taxonomy" id="578462"/>
    <lineage>
        <taxon>Eukaryota</taxon>
        <taxon>Fungi</taxon>
        <taxon>Fungi incertae sedis</taxon>
        <taxon>Blastocladiomycota</taxon>
        <taxon>Blastocladiomycetes</taxon>
        <taxon>Blastocladiales</taxon>
        <taxon>Blastocladiaceae</taxon>
        <taxon>Allomyces</taxon>
    </lineage>
</organism>
<feature type="region of interest" description="Disordered" evidence="5">
    <location>
        <begin position="176"/>
        <end position="230"/>
    </location>
</feature>
<dbReference type="VEuPathDB" id="FungiDB:AMAG_12459"/>
<dbReference type="OrthoDB" id="10056939at2759"/>
<evidence type="ECO:0000256" key="5">
    <source>
        <dbReference type="SAM" id="MobiDB-lite"/>
    </source>
</evidence>
<dbReference type="eggNOG" id="KOG0773">
    <property type="taxonomic scope" value="Eukaryota"/>
</dbReference>
<evidence type="ECO:0000313" key="7">
    <source>
        <dbReference type="EMBL" id="KNE67731.1"/>
    </source>
</evidence>
<feature type="compositionally biased region" description="Low complexity" evidence="5">
    <location>
        <begin position="329"/>
        <end position="344"/>
    </location>
</feature>
<dbReference type="InterPro" id="IPR009057">
    <property type="entry name" value="Homeodomain-like_sf"/>
</dbReference>
<dbReference type="Proteomes" id="UP000054350">
    <property type="component" value="Unassembled WGS sequence"/>
</dbReference>
<feature type="region of interest" description="Disordered" evidence="5">
    <location>
        <begin position="113"/>
        <end position="154"/>
    </location>
</feature>
<evidence type="ECO:0000259" key="6">
    <source>
        <dbReference type="PROSITE" id="PS50071"/>
    </source>
</evidence>
<feature type="region of interest" description="Disordered" evidence="5">
    <location>
        <begin position="1"/>
        <end position="27"/>
    </location>
</feature>
<evidence type="ECO:0000256" key="3">
    <source>
        <dbReference type="ARBA" id="ARBA00023242"/>
    </source>
</evidence>
<evidence type="ECO:0000256" key="2">
    <source>
        <dbReference type="ARBA" id="ARBA00023155"/>
    </source>
</evidence>
<dbReference type="GO" id="GO:0006355">
    <property type="term" value="P:regulation of DNA-templated transcription"/>
    <property type="evidence" value="ECO:0007669"/>
    <property type="project" value="InterPro"/>
</dbReference>
<dbReference type="STRING" id="578462.A0A0L0SYZ7"/>
<feature type="domain" description="Homeobox" evidence="6">
    <location>
        <begin position="261"/>
        <end position="324"/>
    </location>
</feature>
<keyword evidence="3 4" id="KW-0539">Nucleus</keyword>
<dbReference type="InterPro" id="IPR050224">
    <property type="entry name" value="TALE_homeobox"/>
</dbReference>
<proteinExistence type="predicted"/>
<dbReference type="InterPro" id="IPR001356">
    <property type="entry name" value="HD"/>
</dbReference>
<evidence type="ECO:0000256" key="4">
    <source>
        <dbReference type="PROSITE-ProRule" id="PRU00108"/>
    </source>
</evidence>
<name>A0A0L0SYZ7_ALLM3</name>
<feature type="compositionally biased region" description="Basic and acidic residues" evidence="5">
    <location>
        <begin position="385"/>
        <end position="406"/>
    </location>
</feature>
<dbReference type="SMR" id="A0A0L0SYZ7"/>
<comment type="subcellular location">
    <subcellularLocation>
        <location evidence="4">Nucleus</location>
    </subcellularLocation>
</comment>
<dbReference type="AlphaFoldDB" id="A0A0L0SYZ7"/>
<keyword evidence="2 4" id="KW-0371">Homeobox</keyword>
<dbReference type="GO" id="GO:0003677">
    <property type="term" value="F:DNA binding"/>
    <property type="evidence" value="ECO:0007669"/>
    <property type="project" value="UniProtKB-UniRule"/>
</dbReference>
<dbReference type="Pfam" id="PF05920">
    <property type="entry name" value="Homeobox_KN"/>
    <property type="match status" value="1"/>
</dbReference>
<feature type="region of interest" description="Disordered" evidence="5">
    <location>
        <begin position="324"/>
        <end position="406"/>
    </location>
</feature>
<accession>A0A0L0SYZ7</accession>
<keyword evidence="1 4" id="KW-0238">DNA-binding</keyword>
<feature type="compositionally biased region" description="Low complexity" evidence="5">
    <location>
        <begin position="184"/>
        <end position="199"/>
    </location>
</feature>
<dbReference type="Gene3D" id="1.10.10.60">
    <property type="entry name" value="Homeodomain-like"/>
    <property type="match status" value="1"/>
</dbReference>
<evidence type="ECO:0000313" key="8">
    <source>
        <dbReference type="Proteomes" id="UP000054350"/>
    </source>
</evidence>
<dbReference type="SMART" id="SM00389">
    <property type="entry name" value="HOX"/>
    <property type="match status" value="1"/>
</dbReference>
<gene>
    <name evidence="7" type="ORF">AMAG_12459</name>
</gene>
<dbReference type="SUPFAM" id="SSF46689">
    <property type="entry name" value="Homeodomain-like"/>
    <property type="match status" value="1"/>
</dbReference>
<dbReference type="GO" id="GO:0005634">
    <property type="term" value="C:nucleus"/>
    <property type="evidence" value="ECO:0007669"/>
    <property type="project" value="UniProtKB-SubCell"/>
</dbReference>
<evidence type="ECO:0000256" key="1">
    <source>
        <dbReference type="ARBA" id="ARBA00023125"/>
    </source>
</evidence>
<protein>
    <recommendedName>
        <fullName evidence="6">Homeobox domain-containing protein</fullName>
    </recommendedName>
</protein>
<feature type="DNA-binding region" description="Homeobox" evidence="4">
    <location>
        <begin position="263"/>
        <end position="325"/>
    </location>
</feature>